<dbReference type="InterPro" id="IPR036084">
    <property type="entry name" value="Ser_inhib-like_sf"/>
</dbReference>
<dbReference type="AlphaFoldDB" id="A0A9D3PVI4"/>
<dbReference type="SMART" id="SM00214">
    <property type="entry name" value="VWC"/>
    <property type="match status" value="2"/>
</dbReference>
<proteinExistence type="predicted"/>
<dbReference type="OrthoDB" id="8961040at2759"/>
<dbReference type="PANTHER" id="PTHR46534:SF2">
    <property type="entry name" value="VWFD DOMAIN-CONTAINING PROTEIN"/>
    <property type="match status" value="1"/>
</dbReference>
<dbReference type="PANTHER" id="PTHR46534">
    <property type="entry name" value="IGGFC_BINDING DOMAIN-CONTAINING PROTEIN"/>
    <property type="match status" value="1"/>
</dbReference>
<dbReference type="Gene3D" id="2.10.25.10">
    <property type="entry name" value="Laminin"/>
    <property type="match status" value="1"/>
</dbReference>
<dbReference type="Pfam" id="PF17517">
    <property type="entry name" value="IgGFc_binding"/>
    <property type="match status" value="2"/>
</dbReference>
<dbReference type="SMART" id="SM00216">
    <property type="entry name" value="VWD"/>
    <property type="match status" value="1"/>
</dbReference>
<dbReference type="InterPro" id="IPR035234">
    <property type="entry name" value="IgGFc-bd_N"/>
</dbReference>
<dbReference type="Proteomes" id="UP001046870">
    <property type="component" value="Chromosome 10"/>
</dbReference>
<reference evidence="2" key="1">
    <citation type="submission" date="2021-01" db="EMBL/GenBank/DDBJ databases">
        <authorList>
            <person name="Zahm M."/>
            <person name="Roques C."/>
            <person name="Cabau C."/>
            <person name="Klopp C."/>
            <person name="Donnadieu C."/>
            <person name="Jouanno E."/>
            <person name="Lampietro C."/>
            <person name="Louis A."/>
            <person name="Herpin A."/>
            <person name="Echchiki A."/>
            <person name="Berthelot C."/>
            <person name="Parey E."/>
            <person name="Roest-Crollius H."/>
            <person name="Braasch I."/>
            <person name="Postlethwait J."/>
            <person name="Bobe J."/>
            <person name="Montfort J."/>
            <person name="Bouchez O."/>
            <person name="Begum T."/>
            <person name="Mejri S."/>
            <person name="Adams A."/>
            <person name="Chen W.-J."/>
            <person name="Guiguen Y."/>
        </authorList>
    </citation>
    <scope>NUCLEOTIDE SEQUENCE</scope>
    <source>
        <strain evidence="2">YG-15Mar2019-1</strain>
        <tissue evidence="2">Brain</tissue>
    </source>
</reference>
<dbReference type="InterPro" id="IPR001007">
    <property type="entry name" value="VWF_dom"/>
</dbReference>
<dbReference type="Pfam" id="PF01826">
    <property type="entry name" value="TIL"/>
    <property type="match status" value="1"/>
</dbReference>
<dbReference type="SMART" id="SM00215">
    <property type="entry name" value="VWC_out"/>
    <property type="match status" value="3"/>
</dbReference>
<dbReference type="CDD" id="cd19941">
    <property type="entry name" value="TIL"/>
    <property type="match status" value="1"/>
</dbReference>
<dbReference type="EMBL" id="JAFDVH010000010">
    <property type="protein sequence ID" value="KAG7469165.1"/>
    <property type="molecule type" value="Genomic_DNA"/>
</dbReference>
<evidence type="ECO:0000259" key="1">
    <source>
        <dbReference type="PROSITE" id="PS51233"/>
    </source>
</evidence>
<dbReference type="Pfam" id="PF00094">
    <property type="entry name" value="VWD"/>
    <property type="match status" value="1"/>
</dbReference>
<evidence type="ECO:0000313" key="2">
    <source>
        <dbReference type="EMBL" id="KAG7469165.1"/>
    </source>
</evidence>
<feature type="domain" description="VWFD" evidence="1">
    <location>
        <begin position="695"/>
        <end position="860"/>
    </location>
</feature>
<gene>
    <name evidence="2" type="ORF">MATL_G00126060</name>
</gene>
<dbReference type="InterPro" id="IPR025615">
    <property type="entry name" value="TILa_dom"/>
</dbReference>
<keyword evidence="3" id="KW-1185">Reference proteome</keyword>
<comment type="caution">
    <text evidence="2">The sequence shown here is derived from an EMBL/GenBank/DDBJ whole genome shotgun (WGS) entry which is preliminary data.</text>
</comment>
<dbReference type="InterPro" id="IPR001846">
    <property type="entry name" value="VWF_type-D"/>
</dbReference>
<dbReference type="InterPro" id="IPR002919">
    <property type="entry name" value="TIL_dom"/>
</dbReference>
<organism evidence="2 3">
    <name type="scientific">Megalops atlanticus</name>
    <name type="common">Tarpon</name>
    <name type="synonym">Clupea gigantea</name>
    <dbReference type="NCBI Taxonomy" id="7932"/>
    <lineage>
        <taxon>Eukaryota</taxon>
        <taxon>Metazoa</taxon>
        <taxon>Chordata</taxon>
        <taxon>Craniata</taxon>
        <taxon>Vertebrata</taxon>
        <taxon>Euteleostomi</taxon>
        <taxon>Actinopterygii</taxon>
        <taxon>Neopterygii</taxon>
        <taxon>Teleostei</taxon>
        <taxon>Elopiformes</taxon>
        <taxon>Megalopidae</taxon>
        <taxon>Megalops</taxon>
    </lineage>
</organism>
<dbReference type="SUPFAM" id="SSF57567">
    <property type="entry name" value="Serine protease inhibitors"/>
    <property type="match status" value="1"/>
</dbReference>
<protein>
    <recommendedName>
        <fullName evidence="1">VWFD domain-containing protein</fullName>
    </recommendedName>
</protein>
<dbReference type="Pfam" id="PF12714">
    <property type="entry name" value="TILa"/>
    <property type="match status" value="3"/>
</dbReference>
<evidence type="ECO:0000313" key="3">
    <source>
        <dbReference type="Proteomes" id="UP001046870"/>
    </source>
</evidence>
<name>A0A9D3PVI4_MEGAT</name>
<accession>A0A9D3PVI4</accession>
<sequence>MSRNPPLVISASQPVQVLYFCNGGKFRDGSVFDPFIMNIVPTDNFCESHTLEGMEGFSNYALIVAKSKDVSGVHFDGKLPSFKWQPVVGTEYSWAHYTYEKGRGHHTLMHPSAPIGVYSVGTVDQNSYGAPAACGLLTCIHKGQYHPPGKPFWEDDACTSLCQCNPSTGLVTCQHAQCKAEEECKVVEDVRTCVAKAVAPKWTHPHTYITVYMLNSNVKESAKNELYITSYLPDTTVVVTVNKTPFKKELHMQGPKSETVDLPSDTEMHGTGKYSKAVIISSNNYISIVSSNHKKNTVDTTLVYPVTEWGQHYYVFTPSSRGYPKEMAVFSGLEYQVLQDAVLIFASQPTHVTYQFGTKSHTLELKANEWKEIPMSRNPPLVISASQPVQVLYFCNGGKFRDGSVFDPFIMNIVPTDNFCESHTLEGMEGFSNYALIVAKSKDVSGVHFDGKLPSFKWQPVVGTEYSWAHYTYEKGRGHHTLMHPSAPIGVYSVGTVDQNSYGAPAACGLLTCIHKGQYHPPGKPFWEDDACTSLCQCNPSTGLVTCQHAQCKAEEECKVVEDVRTCAAKTVPTQIEPPIVKKCPPNSTHKKCTHVCEHSCAHAKPVVCPHVCGEGCECNHGFMFNGTSCVTAEECGCIHHGKPMKSGESLLSADCSERCTCAPGGQLHCEKAGCGQGESCVEQGGKRVCSKPDSTCHLLPSGGFKSFDGLEERVWMEGTYELALPGPGSQLPFRVIAHLNLFACEPAVIFTSIFYKDIRVEVKKDLTTMVNGNEVPLPFHMNNGLTIEESQDAVVVQHPSGLVLRYCSSGKVSLTLTAAYHGELTGLCGNFNGRVDDDLRLRNGSAADSFGSFYKDWRL</sequence>
<dbReference type="PROSITE" id="PS51233">
    <property type="entry name" value="VWFD"/>
    <property type="match status" value="1"/>
</dbReference>